<dbReference type="GO" id="GO:0022904">
    <property type="term" value="P:respiratory electron transport chain"/>
    <property type="evidence" value="ECO:0007669"/>
    <property type="project" value="InterPro"/>
</dbReference>
<comment type="subcellular location">
    <subcellularLocation>
        <location evidence="1">Mitochondrion inner membrane</location>
        <topology evidence="1">Peripheral membrane protein</topology>
        <orientation evidence="1">Matrix side</orientation>
    </subcellularLocation>
</comment>
<dbReference type="GO" id="GO:0005743">
    <property type="term" value="C:mitochondrial inner membrane"/>
    <property type="evidence" value="ECO:0007669"/>
    <property type="project" value="UniProtKB-SubCell"/>
</dbReference>
<dbReference type="PANTHER" id="PTHR12653">
    <property type="entry name" value="NADH-UBIQUINONE OXIDOREDUCTASE 13 KD-B SUBUNIT"/>
    <property type="match status" value="1"/>
</dbReference>
<dbReference type="OrthoDB" id="286811at2759"/>
<dbReference type="EMBL" id="BRXZ01008605">
    <property type="protein sequence ID" value="GMI28595.1"/>
    <property type="molecule type" value="Genomic_DNA"/>
</dbReference>
<dbReference type="Proteomes" id="UP001165082">
    <property type="component" value="Unassembled WGS sequence"/>
</dbReference>
<comment type="similarity">
    <text evidence="2">Belongs to the complex I NDUFA5 subunit family.</text>
</comment>
<evidence type="ECO:0000256" key="7">
    <source>
        <dbReference type="ARBA" id="ARBA00023128"/>
    </source>
</evidence>
<keyword evidence="10" id="KW-1185">Reference proteome</keyword>
<keyword evidence="8" id="KW-0472">Membrane</keyword>
<keyword evidence="5" id="KW-0999">Mitochondrion inner membrane</keyword>
<dbReference type="PANTHER" id="PTHR12653:SF0">
    <property type="entry name" value="NADH DEHYDROGENASE [UBIQUINONE] 1 ALPHA SUBCOMPLEX SUBUNIT 5"/>
    <property type="match status" value="1"/>
</dbReference>
<protein>
    <submittedName>
        <fullName evidence="9">Uncharacterized protein</fullName>
    </submittedName>
</protein>
<sequence>MNSLRIITRASPILRRSLSSVTKTTTGLVGLPVHPDPIPALIAANKAVLSALSDIPADAGYRVNATKVANFRIAAAESSNGDISAVEKAVECGQIEELIVQAEDEMEVVEMYVRERLWEDMRRTKVEKVVEEKTDEGEEGGK</sequence>
<evidence type="ECO:0000256" key="8">
    <source>
        <dbReference type="ARBA" id="ARBA00023136"/>
    </source>
</evidence>
<dbReference type="Pfam" id="PF04716">
    <property type="entry name" value="ETC_C1_NDUFA5"/>
    <property type="match status" value="1"/>
</dbReference>
<comment type="caution">
    <text evidence="9">The sequence shown here is derived from an EMBL/GenBank/DDBJ whole genome shotgun (WGS) entry which is preliminary data.</text>
</comment>
<evidence type="ECO:0000256" key="4">
    <source>
        <dbReference type="ARBA" id="ARBA00022660"/>
    </source>
</evidence>
<evidence type="ECO:0000256" key="3">
    <source>
        <dbReference type="ARBA" id="ARBA00022448"/>
    </source>
</evidence>
<keyword evidence="4" id="KW-0679">Respiratory chain</keyword>
<evidence type="ECO:0000256" key="5">
    <source>
        <dbReference type="ARBA" id="ARBA00022792"/>
    </source>
</evidence>
<evidence type="ECO:0000313" key="10">
    <source>
        <dbReference type="Proteomes" id="UP001165082"/>
    </source>
</evidence>
<gene>
    <name evidence="9" type="ORF">TrRE_jg8928</name>
</gene>
<evidence type="ECO:0000256" key="2">
    <source>
        <dbReference type="ARBA" id="ARBA00010261"/>
    </source>
</evidence>
<dbReference type="AlphaFoldDB" id="A0A9W7L4E5"/>
<evidence type="ECO:0000256" key="1">
    <source>
        <dbReference type="ARBA" id="ARBA00004443"/>
    </source>
</evidence>
<proteinExistence type="inferred from homology"/>
<dbReference type="InterPro" id="IPR006806">
    <property type="entry name" value="NDUFA5"/>
</dbReference>
<name>A0A9W7L4E5_9STRA</name>
<keyword evidence="3" id="KW-0813">Transport</keyword>
<evidence type="ECO:0000256" key="6">
    <source>
        <dbReference type="ARBA" id="ARBA00022982"/>
    </source>
</evidence>
<reference evidence="9" key="1">
    <citation type="submission" date="2022-07" db="EMBL/GenBank/DDBJ databases">
        <title>Genome analysis of Parmales, a sister group of diatoms, reveals the evolutionary specialization of diatoms from phago-mixotrophs to photoautotrophs.</title>
        <authorList>
            <person name="Ban H."/>
            <person name="Sato S."/>
            <person name="Yoshikawa S."/>
            <person name="Kazumasa Y."/>
            <person name="Nakamura Y."/>
            <person name="Ichinomiya M."/>
            <person name="Saitoh K."/>
            <person name="Sato N."/>
            <person name="Blanc-Mathieu R."/>
            <person name="Endo H."/>
            <person name="Kuwata A."/>
            <person name="Ogata H."/>
        </authorList>
    </citation>
    <scope>NUCLEOTIDE SEQUENCE</scope>
</reference>
<keyword evidence="7" id="KW-0496">Mitochondrion</keyword>
<evidence type="ECO:0000313" key="9">
    <source>
        <dbReference type="EMBL" id="GMI28595.1"/>
    </source>
</evidence>
<organism evidence="9 10">
    <name type="scientific">Triparma retinervis</name>
    <dbReference type="NCBI Taxonomy" id="2557542"/>
    <lineage>
        <taxon>Eukaryota</taxon>
        <taxon>Sar</taxon>
        <taxon>Stramenopiles</taxon>
        <taxon>Ochrophyta</taxon>
        <taxon>Bolidophyceae</taxon>
        <taxon>Parmales</taxon>
        <taxon>Triparmaceae</taxon>
        <taxon>Triparma</taxon>
    </lineage>
</organism>
<keyword evidence="6" id="KW-0249">Electron transport</keyword>
<accession>A0A9W7L4E5</accession>